<reference evidence="2 3" key="1">
    <citation type="submission" date="2014-06" db="EMBL/GenBank/DDBJ databases">
        <title>Evolutionary Origins and Diversification of the Mycorrhizal Mutualists.</title>
        <authorList>
            <consortium name="DOE Joint Genome Institute"/>
            <consortium name="Mycorrhizal Genomics Consortium"/>
            <person name="Kohler A."/>
            <person name="Kuo A."/>
            <person name="Nagy L.G."/>
            <person name="Floudas D."/>
            <person name="Copeland A."/>
            <person name="Barry K.W."/>
            <person name="Cichocki N."/>
            <person name="Veneault-Fourrey C."/>
            <person name="LaButti K."/>
            <person name="Lindquist E.A."/>
            <person name="Lipzen A."/>
            <person name="Lundell T."/>
            <person name="Morin E."/>
            <person name="Murat C."/>
            <person name="Riley R."/>
            <person name="Ohm R."/>
            <person name="Sun H."/>
            <person name="Tunlid A."/>
            <person name="Henrissat B."/>
            <person name="Grigoriev I.V."/>
            <person name="Hibbett D.S."/>
            <person name="Martin F."/>
        </authorList>
    </citation>
    <scope>NUCLEOTIDE SEQUENCE [LARGE SCALE GENOMIC DNA]</scope>
    <source>
        <strain evidence="2 3">SS14</strain>
    </source>
</reference>
<accession>A0A0C9VC45</accession>
<evidence type="ECO:0000256" key="1">
    <source>
        <dbReference type="SAM" id="Phobius"/>
    </source>
</evidence>
<dbReference type="AlphaFoldDB" id="A0A0C9VC45"/>
<proteinExistence type="predicted"/>
<feature type="transmembrane region" description="Helical" evidence="1">
    <location>
        <begin position="139"/>
        <end position="159"/>
    </location>
</feature>
<dbReference type="HOGENOM" id="CLU_1125141_0_0_1"/>
<dbReference type="PANTHER" id="PTHR11360">
    <property type="entry name" value="MONOCARBOXYLATE TRANSPORTER"/>
    <property type="match status" value="1"/>
</dbReference>
<protein>
    <recommendedName>
        <fullName evidence="4">Major facilitator superfamily (MFS) profile domain-containing protein</fullName>
    </recommendedName>
</protein>
<keyword evidence="1" id="KW-0472">Membrane</keyword>
<dbReference type="Proteomes" id="UP000054279">
    <property type="component" value="Unassembled WGS sequence"/>
</dbReference>
<evidence type="ECO:0000313" key="3">
    <source>
        <dbReference type="Proteomes" id="UP000054279"/>
    </source>
</evidence>
<organism evidence="2 3">
    <name type="scientific">Sphaerobolus stellatus (strain SS14)</name>
    <dbReference type="NCBI Taxonomy" id="990650"/>
    <lineage>
        <taxon>Eukaryota</taxon>
        <taxon>Fungi</taxon>
        <taxon>Dikarya</taxon>
        <taxon>Basidiomycota</taxon>
        <taxon>Agaricomycotina</taxon>
        <taxon>Agaricomycetes</taxon>
        <taxon>Phallomycetidae</taxon>
        <taxon>Geastrales</taxon>
        <taxon>Sphaerobolaceae</taxon>
        <taxon>Sphaerobolus</taxon>
    </lineage>
</organism>
<dbReference type="InterPro" id="IPR036259">
    <property type="entry name" value="MFS_trans_sf"/>
</dbReference>
<gene>
    <name evidence="2" type="ORF">M422DRAFT_49705</name>
</gene>
<keyword evidence="1" id="KW-0812">Transmembrane</keyword>
<dbReference type="Gene3D" id="1.20.1250.20">
    <property type="entry name" value="MFS general substrate transporter like domains"/>
    <property type="match status" value="1"/>
</dbReference>
<evidence type="ECO:0008006" key="4">
    <source>
        <dbReference type="Google" id="ProtNLM"/>
    </source>
</evidence>
<dbReference type="EMBL" id="KN837154">
    <property type="protein sequence ID" value="KIJ39137.1"/>
    <property type="molecule type" value="Genomic_DNA"/>
</dbReference>
<feature type="transmembrane region" description="Helical" evidence="1">
    <location>
        <begin position="166"/>
        <end position="185"/>
    </location>
</feature>
<feature type="transmembrane region" description="Helical" evidence="1">
    <location>
        <begin position="225"/>
        <end position="245"/>
    </location>
</feature>
<name>A0A0C9VC45_SPHS4</name>
<dbReference type="OrthoDB" id="6499973at2759"/>
<keyword evidence="3" id="KW-1185">Reference proteome</keyword>
<feature type="transmembrane region" description="Helical" evidence="1">
    <location>
        <begin position="197"/>
        <end position="218"/>
    </location>
</feature>
<dbReference type="PANTHER" id="PTHR11360:SF234">
    <property type="entry name" value="MFS-TYPE TRANSPORTER DBAD-RELATED"/>
    <property type="match status" value="1"/>
</dbReference>
<dbReference type="InterPro" id="IPR050327">
    <property type="entry name" value="Proton-linked_MCT"/>
</dbReference>
<sequence length="247" mass="27134">MELNLHDSGSYSLLSLSPQKVPQNIPEDNKEITSVAISVASPEEIKPIDGGVPGWLSVAGSSMGYINSNTIKENDIFIPLESIKVCYYALDVQVSQLKPVKTITLEIFYPIRIQAALRMFLSQAISSVREELIPSTTRWMGSFQFALPFIGGLVVGRLFDAGYTRVVLNIGSLVFIFSLFMLSLAKPMQYYQVFLSQGLGMGLGLACLFMPATTVISLRFRRRRSWATGVALTGISFGAVTYPIITS</sequence>
<keyword evidence="1" id="KW-1133">Transmembrane helix</keyword>
<dbReference type="SUPFAM" id="SSF103473">
    <property type="entry name" value="MFS general substrate transporter"/>
    <property type="match status" value="1"/>
</dbReference>
<evidence type="ECO:0000313" key="2">
    <source>
        <dbReference type="EMBL" id="KIJ39137.1"/>
    </source>
</evidence>